<evidence type="ECO:0000313" key="3">
    <source>
        <dbReference type="Proteomes" id="UP000830401"/>
    </source>
</evidence>
<dbReference type="EMBL" id="CP095061">
    <property type="protein sequence ID" value="UOQ64967.1"/>
    <property type="molecule type" value="Genomic_DNA"/>
</dbReference>
<feature type="chain" id="PRO_5046053751" description="Glycosyl hydrolase family 92 N-terminal domain-containing protein" evidence="1">
    <location>
        <begin position="21"/>
        <end position="111"/>
    </location>
</feature>
<accession>A0ABY4G285</accession>
<keyword evidence="3" id="KW-1185">Reference proteome</keyword>
<dbReference type="RefSeq" id="WP_245118977.1">
    <property type="nucleotide sequence ID" value="NZ_CP095061.1"/>
</dbReference>
<gene>
    <name evidence="2" type="ORF">MUN86_15525</name>
</gene>
<dbReference type="Proteomes" id="UP000830401">
    <property type="component" value="Chromosome"/>
</dbReference>
<organism evidence="2 3">
    <name type="scientific">Hymenobacter volaticus</name>
    <dbReference type="NCBI Taxonomy" id="2932254"/>
    <lineage>
        <taxon>Bacteria</taxon>
        <taxon>Pseudomonadati</taxon>
        <taxon>Bacteroidota</taxon>
        <taxon>Cytophagia</taxon>
        <taxon>Cytophagales</taxon>
        <taxon>Hymenobacteraceae</taxon>
        <taxon>Hymenobacter</taxon>
    </lineage>
</organism>
<reference evidence="2" key="1">
    <citation type="submission" date="2022-04" db="EMBL/GenBank/DDBJ databases">
        <title>Hymenobacter sp. isolated from the air.</title>
        <authorList>
            <person name="Won M."/>
            <person name="Lee C.-M."/>
            <person name="Woen H.-Y."/>
            <person name="Kwon S.-W."/>
        </authorList>
    </citation>
    <scope>NUCLEOTIDE SEQUENCE</scope>
    <source>
        <strain evidence="2">5420S-77</strain>
    </source>
</reference>
<evidence type="ECO:0000313" key="2">
    <source>
        <dbReference type="EMBL" id="UOQ64967.1"/>
    </source>
</evidence>
<evidence type="ECO:0008006" key="4">
    <source>
        <dbReference type="Google" id="ProtNLM"/>
    </source>
</evidence>
<sequence>MKQTPTLLLAALLGGGQALAQAPCPTLPADHLSQFTSIEPSVQQQGLRLPSTHTFQMLAQGNMPYTNSADGNMLEAFDFTGYAPISGSSTKGYLSINHEGSGTTSGSAYLA</sequence>
<proteinExistence type="predicted"/>
<keyword evidence="1" id="KW-0732">Signal</keyword>
<feature type="signal peptide" evidence="1">
    <location>
        <begin position="1"/>
        <end position="20"/>
    </location>
</feature>
<name>A0ABY4G285_9BACT</name>
<evidence type="ECO:0000256" key="1">
    <source>
        <dbReference type="SAM" id="SignalP"/>
    </source>
</evidence>
<protein>
    <recommendedName>
        <fullName evidence="4">Glycosyl hydrolase family 92 N-terminal domain-containing protein</fullName>
    </recommendedName>
</protein>